<dbReference type="Pfam" id="PF03188">
    <property type="entry name" value="Cytochrom_B561"/>
    <property type="match status" value="1"/>
</dbReference>
<keyword evidence="10 13" id="KW-0472">Membrane</keyword>
<feature type="domain" description="Cytochrome b561" evidence="14">
    <location>
        <begin position="111"/>
        <end position="319"/>
    </location>
</feature>
<feature type="transmembrane region" description="Helical" evidence="13">
    <location>
        <begin position="223"/>
        <end position="242"/>
    </location>
</feature>
<feature type="region of interest" description="Disordered" evidence="12">
    <location>
        <begin position="65"/>
        <end position="108"/>
    </location>
</feature>
<evidence type="ECO:0000256" key="2">
    <source>
        <dbReference type="ARBA" id="ARBA00004141"/>
    </source>
</evidence>
<evidence type="ECO:0000256" key="3">
    <source>
        <dbReference type="ARBA" id="ARBA00022448"/>
    </source>
</evidence>
<keyword evidence="9" id="KW-0408">Iron</keyword>
<keyword evidence="7" id="KW-0249">Electron transport</keyword>
<dbReference type="AlphaFoldDB" id="A0A1Q3F7E3"/>
<dbReference type="EC" id="7.2.1.3" evidence="11"/>
<feature type="region of interest" description="Disordered" evidence="12">
    <location>
        <begin position="1"/>
        <end position="52"/>
    </location>
</feature>
<evidence type="ECO:0000256" key="13">
    <source>
        <dbReference type="SAM" id="Phobius"/>
    </source>
</evidence>
<dbReference type="InterPro" id="IPR045150">
    <property type="entry name" value="CYB561D1/2"/>
</dbReference>
<dbReference type="GO" id="GO:0140571">
    <property type="term" value="F:transmembrane ascorbate ferrireductase activity"/>
    <property type="evidence" value="ECO:0007669"/>
    <property type="project" value="UniProtKB-EC"/>
</dbReference>
<dbReference type="PANTHER" id="PTHR15422:SF45">
    <property type="entry name" value="CYTOCHROME B561 DOMAIN-CONTAINING PROTEIN"/>
    <property type="match status" value="1"/>
</dbReference>
<name>A0A1Q3F7E3_CULTA</name>
<evidence type="ECO:0000259" key="14">
    <source>
        <dbReference type="PROSITE" id="PS50939"/>
    </source>
</evidence>
<feature type="transmembrane region" description="Helical" evidence="13">
    <location>
        <begin position="189"/>
        <end position="211"/>
    </location>
</feature>
<protein>
    <recommendedName>
        <fullName evidence="11">ascorbate ferrireductase (transmembrane)</fullName>
        <ecNumber evidence="11">7.2.1.3</ecNumber>
    </recommendedName>
</protein>
<dbReference type="SMART" id="SM00665">
    <property type="entry name" value="B561"/>
    <property type="match status" value="1"/>
</dbReference>
<sequence length="329" mass="36472">MGNETESEPSSSVPYGILENGATFADLESGDRPPAAASGQRETENSYHHGEDCSVITAAAADMEQVKTDETRFAKRSPVEEEEEEEHKNQDEQQRQQQNLAKRNPRPQSVRMLSKKLVLVNVLANFLMFAIAGFITYHCFNKATVLFSWHPTFMAAGYLVLMSQAVLTLSGANLLTYQRHHKTRVLIHWLLQALAGVLITIAFVCIVLNKIRMGKAHFQTTHGLFGLITVVLTLVSIGGGVFTKYGYQLRSMVRPIYSKIMHGIAGTVTYILGSVTIGLGIYSRWFEEDNGEQVRLALLIGLIAVTLYVIINPITATISRTKTALRTTL</sequence>
<reference evidence="15" key="1">
    <citation type="submission" date="2017-01" db="EMBL/GenBank/DDBJ databases">
        <title>A deep insight into the sialotranscriptome of adult male and female Cluex tarsalis mosquitoes.</title>
        <authorList>
            <person name="Ribeiro J.M."/>
            <person name="Moreira F."/>
            <person name="Bernard K.A."/>
            <person name="Calvo E."/>
        </authorList>
    </citation>
    <scope>NUCLEOTIDE SEQUENCE</scope>
    <source>
        <strain evidence="15">Kern County</strain>
        <tissue evidence="15">Salivary glands</tissue>
    </source>
</reference>
<evidence type="ECO:0000256" key="10">
    <source>
        <dbReference type="ARBA" id="ARBA00023136"/>
    </source>
</evidence>
<dbReference type="EMBL" id="GFDL01011573">
    <property type="protein sequence ID" value="JAV23472.1"/>
    <property type="molecule type" value="Transcribed_RNA"/>
</dbReference>
<comment type="cofactor">
    <cofactor evidence="1">
        <name>heme b</name>
        <dbReference type="ChEBI" id="CHEBI:60344"/>
    </cofactor>
</comment>
<keyword evidence="8 13" id="KW-1133">Transmembrane helix</keyword>
<keyword evidence="5 13" id="KW-0812">Transmembrane</keyword>
<dbReference type="PANTHER" id="PTHR15422">
    <property type="entry name" value="OS05G0565100 PROTEIN"/>
    <property type="match status" value="1"/>
</dbReference>
<evidence type="ECO:0000256" key="7">
    <source>
        <dbReference type="ARBA" id="ARBA00022982"/>
    </source>
</evidence>
<evidence type="ECO:0000256" key="12">
    <source>
        <dbReference type="SAM" id="MobiDB-lite"/>
    </source>
</evidence>
<dbReference type="InterPro" id="IPR006593">
    <property type="entry name" value="Cyt_b561/ferric_Rdtase_TM"/>
</dbReference>
<feature type="transmembrane region" description="Helical" evidence="13">
    <location>
        <begin position="155"/>
        <end position="177"/>
    </location>
</feature>
<comment type="subcellular location">
    <subcellularLocation>
        <location evidence="2">Membrane</location>
        <topology evidence="2">Multi-pass membrane protein</topology>
    </subcellularLocation>
</comment>
<evidence type="ECO:0000256" key="8">
    <source>
        <dbReference type="ARBA" id="ARBA00022989"/>
    </source>
</evidence>
<evidence type="ECO:0000256" key="4">
    <source>
        <dbReference type="ARBA" id="ARBA00022617"/>
    </source>
</evidence>
<keyword evidence="6" id="KW-0479">Metal-binding</keyword>
<dbReference type="Gene3D" id="1.20.120.1770">
    <property type="match status" value="1"/>
</dbReference>
<proteinExistence type="predicted"/>
<evidence type="ECO:0000313" key="15">
    <source>
        <dbReference type="EMBL" id="JAV23472.1"/>
    </source>
</evidence>
<feature type="transmembrane region" description="Helical" evidence="13">
    <location>
        <begin position="117"/>
        <end position="135"/>
    </location>
</feature>
<evidence type="ECO:0000256" key="5">
    <source>
        <dbReference type="ARBA" id="ARBA00022692"/>
    </source>
</evidence>
<keyword evidence="4" id="KW-0349">Heme</keyword>
<feature type="compositionally biased region" description="Basic and acidic residues" evidence="12">
    <location>
        <begin position="65"/>
        <end position="79"/>
    </location>
</feature>
<evidence type="ECO:0000256" key="9">
    <source>
        <dbReference type="ARBA" id="ARBA00023004"/>
    </source>
</evidence>
<evidence type="ECO:0000256" key="1">
    <source>
        <dbReference type="ARBA" id="ARBA00001970"/>
    </source>
</evidence>
<keyword evidence="3" id="KW-0813">Transport</keyword>
<dbReference type="PROSITE" id="PS50939">
    <property type="entry name" value="CYTOCHROME_B561"/>
    <property type="match status" value="1"/>
</dbReference>
<accession>A0A1Q3F7E3</accession>
<organism evidence="15">
    <name type="scientific">Culex tarsalis</name>
    <name type="common">Encephalitis mosquito</name>
    <dbReference type="NCBI Taxonomy" id="7177"/>
    <lineage>
        <taxon>Eukaryota</taxon>
        <taxon>Metazoa</taxon>
        <taxon>Ecdysozoa</taxon>
        <taxon>Arthropoda</taxon>
        <taxon>Hexapoda</taxon>
        <taxon>Insecta</taxon>
        <taxon>Pterygota</taxon>
        <taxon>Neoptera</taxon>
        <taxon>Endopterygota</taxon>
        <taxon>Diptera</taxon>
        <taxon>Nematocera</taxon>
        <taxon>Culicoidea</taxon>
        <taxon>Culicidae</taxon>
        <taxon>Culicinae</taxon>
        <taxon>Culicini</taxon>
        <taxon>Culex</taxon>
        <taxon>Culex</taxon>
    </lineage>
</organism>
<evidence type="ECO:0000256" key="6">
    <source>
        <dbReference type="ARBA" id="ARBA00022723"/>
    </source>
</evidence>
<dbReference type="InterPro" id="IPR036259">
    <property type="entry name" value="MFS_trans_sf"/>
</dbReference>
<feature type="transmembrane region" description="Helical" evidence="13">
    <location>
        <begin position="263"/>
        <end position="282"/>
    </location>
</feature>
<feature type="compositionally biased region" description="Basic and acidic residues" evidence="12">
    <location>
        <begin position="41"/>
        <end position="52"/>
    </location>
</feature>
<dbReference type="GO" id="GO:0016020">
    <property type="term" value="C:membrane"/>
    <property type="evidence" value="ECO:0007669"/>
    <property type="project" value="UniProtKB-SubCell"/>
</dbReference>
<dbReference type="SUPFAM" id="SSF103473">
    <property type="entry name" value="MFS general substrate transporter"/>
    <property type="match status" value="1"/>
</dbReference>
<evidence type="ECO:0000256" key="11">
    <source>
        <dbReference type="ARBA" id="ARBA00024225"/>
    </source>
</evidence>
<dbReference type="CDD" id="cd08761">
    <property type="entry name" value="Cyt_b561_CYB561D2_like"/>
    <property type="match status" value="1"/>
</dbReference>
<dbReference type="GO" id="GO:0140575">
    <property type="term" value="F:transmembrane monodehydroascorbate reductase activity"/>
    <property type="evidence" value="ECO:0007669"/>
    <property type="project" value="InterPro"/>
</dbReference>
<dbReference type="GO" id="GO:0046872">
    <property type="term" value="F:metal ion binding"/>
    <property type="evidence" value="ECO:0007669"/>
    <property type="project" value="UniProtKB-KW"/>
</dbReference>
<feature type="transmembrane region" description="Helical" evidence="13">
    <location>
        <begin position="294"/>
        <end position="311"/>
    </location>
</feature>